<dbReference type="InterPro" id="IPR010721">
    <property type="entry name" value="UstE-like"/>
</dbReference>
<dbReference type="PROSITE" id="PS50244">
    <property type="entry name" value="S5A_REDUCTASE"/>
    <property type="match status" value="1"/>
</dbReference>
<keyword evidence="1" id="KW-1133">Transmembrane helix</keyword>
<feature type="transmembrane region" description="Helical" evidence="1">
    <location>
        <begin position="222"/>
        <end position="250"/>
    </location>
</feature>
<evidence type="ECO:0000256" key="1">
    <source>
        <dbReference type="SAM" id="Phobius"/>
    </source>
</evidence>
<comment type="caution">
    <text evidence="2">The sequence shown here is derived from an EMBL/GenBank/DDBJ whole genome shotgun (WGS) entry which is preliminary data.</text>
</comment>
<dbReference type="PANTHER" id="PTHR32251">
    <property type="entry name" value="3-OXO-5-ALPHA-STEROID 4-DEHYDROGENASE"/>
    <property type="match status" value="1"/>
</dbReference>
<accession>A0A383XR29</accession>
<evidence type="ECO:0000313" key="2">
    <source>
        <dbReference type="EMBL" id="PWN55083.1"/>
    </source>
</evidence>
<proteinExistence type="predicted"/>
<protein>
    <submittedName>
        <fullName evidence="2">Uncharacterized protein</fullName>
    </submittedName>
</protein>
<feature type="transmembrane region" description="Helical" evidence="1">
    <location>
        <begin position="161"/>
        <end position="180"/>
    </location>
</feature>
<dbReference type="EMBL" id="QEQK01000014">
    <property type="protein sequence ID" value="PWN55083.1"/>
    <property type="molecule type" value="Genomic_DNA"/>
</dbReference>
<reference evidence="2 3" key="1">
    <citation type="submission" date="2018-05" db="EMBL/GenBank/DDBJ databases">
        <title>Abyssibacter profundi OUC007T gen. nov., sp. nov, a marine bacterium isolated from seawater of the Mariana Trench.</title>
        <authorList>
            <person name="Zhou S."/>
        </authorList>
    </citation>
    <scope>NUCLEOTIDE SEQUENCE [LARGE SCALE GENOMIC DNA]</scope>
    <source>
        <strain evidence="2 3">OUC007</strain>
    </source>
</reference>
<gene>
    <name evidence="2" type="ORF">DEH80_14330</name>
</gene>
<feature type="transmembrane region" description="Helical" evidence="1">
    <location>
        <begin position="89"/>
        <end position="108"/>
    </location>
</feature>
<dbReference type="PANTHER" id="PTHR32251:SF17">
    <property type="entry name" value="STEROID 5-ALPHA REDUCTASE C-TERMINAL DOMAIN-CONTAINING PROTEIN"/>
    <property type="match status" value="1"/>
</dbReference>
<name>A0A383XR29_9GAMM</name>
<feature type="transmembrane region" description="Helical" evidence="1">
    <location>
        <begin position="32"/>
        <end position="52"/>
    </location>
</feature>
<dbReference type="Proteomes" id="UP000251800">
    <property type="component" value="Unassembled WGS sequence"/>
</dbReference>
<feature type="transmembrane region" description="Helical" evidence="1">
    <location>
        <begin position="64"/>
        <end position="82"/>
    </location>
</feature>
<dbReference type="GO" id="GO:0016020">
    <property type="term" value="C:membrane"/>
    <property type="evidence" value="ECO:0007669"/>
    <property type="project" value="TreeGrafter"/>
</dbReference>
<feature type="transmembrane region" description="Helical" evidence="1">
    <location>
        <begin position="135"/>
        <end position="154"/>
    </location>
</feature>
<sequence length="292" mass="32733">MDCSNAARLASNCPRRSNSGLRWTNRRLRRVITTYLIGLAAITAVLIATWVLQLKTRNAGHVDITWSFSLGLAAVIYALLADGETVMRLLAGVLGLVWSARLGGYLYLRNVGAPEDSRYTALREKWGQAQDRNMLLFYLFQGVMAWVLSLPFLVVAYQQAVVAAPLLVLGVVIWAISVLGEALADYQLMAFKADPANRGKVCRQGLWYYSRHPNYFFESLHWVAYIPLALGSSLWWLTLVSPLLMAWLLLKVSGVPGVETPEGKRKREGYDEYVRTTSSFIPWPPKASKHKV</sequence>
<dbReference type="AlphaFoldDB" id="A0A383XR29"/>
<evidence type="ECO:0000313" key="3">
    <source>
        <dbReference type="Proteomes" id="UP000251800"/>
    </source>
</evidence>
<dbReference type="Gene3D" id="1.20.120.1630">
    <property type="match status" value="1"/>
</dbReference>
<keyword evidence="1" id="KW-0812">Transmembrane</keyword>
<keyword evidence="1" id="KW-0472">Membrane</keyword>
<keyword evidence="3" id="KW-1185">Reference proteome</keyword>
<organism evidence="2 3">
    <name type="scientific">Abyssibacter profundi</name>
    <dbReference type="NCBI Taxonomy" id="2182787"/>
    <lineage>
        <taxon>Bacteria</taxon>
        <taxon>Pseudomonadati</taxon>
        <taxon>Pseudomonadota</taxon>
        <taxon>Gammaproteobacteria</taxon>
        <taxon>Chromatiales</taxon>
        <taxon>Oceanococcaceae</taxon>
        <taxon>Abyssibacter</taxon>
    </lineage>
</organism>
<dbReference type="Pfam" id="PF06966">
    <property type="entry name" value="DUF1295"/>
    <property type="match status" value="1"/>
</dbReference>
<dbReference type="OrthoDB" id="9779233at2"/>